<accession>A0A1H9X426</accession>
<evidence type="ECO:0000256" key="1">
    <source>
        <dbReference type="SAM" id="Phobius"/>
    </source>
</evidence>
<sequence length="335" mass="35925">MHHFAVLWVMWTVVAVGLVGHAVVSTTRDRRILRSVVDLAVEGRNAEALDHPLPSRRTRPLVRLVQAGCAVRTGRYAVALALLRPYGSHVRGIDPGDPDVVRGSALVALGRYPEVASLIGDQPTMPALRRVRAAAATEVGDDALAEELLAAPDDDELDEAGRLRLLADLRLRRGRLGEARELAERARALYARVQHPGVDVDEAWCSVLLSKVALAEDRAQEALALAEQGLSGLRRRPDNAPGLAEAHGVAAEVAAAVGRPAAAQDHLRQAHAQAVRCASPALDAELARAAAQVSLRLGHPAEARRWLLDAARRHEDLGARPAAESLRRQLASLDA</sequence>
<feature type="transmembrane region" description="Helical" evidence="1">
    <location>
        <begin position="6"/>
        <end position="24"/>
    </location>
</feature>
<dbReference type="AlphaFoldDB" id="A0A1H9X426"/>
<gene>
    <name evidence="2" type="ORF">SAMN05216199_3374</name>
</gene>
<protein>
    <recommendedName>
        <fullName evidence="4">Tetratricopeptide repeat protein</fullName>
    </recommendedName>
</protein>
<keyword evidence="1" id="KW-0472">Membrane</keyword>
<dbReference type="OrthoDB" id="4866345at2"/>
<name>A0A1H9X426_9MICO</name>
<dbReference type="InterPro" id="IPR011990">
    <property type="entry name" value="TPR-like_helical_dom_sf"/>
</dbReference>
<organism evidence="2 3">
    <name type="scientific">Pedococcus cremeus</name>
    <dbReference type="NCBI Taxonomy" id="587636"/>
    <lineage>
        <taxon>Bacteria</taxon>
        <taxon>Bacillati</taxon>
        <taxon>Actinomycetota</taxon>
        <taxon>Actinomycetes</taxon>
        <taxon>Micrococcales</taxon>
        <taxon>Intrasporangiaceae</taxon>
        <taxon>Pedococcus</taxon>
    </lineage>
</organism>
<keyword evidence="3" id="KW-1185">Reference proteome</keyword>
<dbReference type="EMBL" id="FOHB01000006">
    <property type="protein sequence ID" value="SES40363.1"/>
    <property type="molecule type" value="Genomic_DNA"/>
</dbReference>
<proteinExistence type="predicted"/>
<dbReference type="RefSeq" id="WP_091760730.1">
    <property type="nucleotide sequence ID" value="NZ_FOHB01000006.1"/>
</dbReference>
<keyword evidence="1" id="KW-0812">Transmembrane</keyword>
<keyword evidence="1" id="KW-1133">Transmembrane helix</keyword>
<evidence type="ECO:0000313" key="2">
    <source>
        <dbReference type="EMBL" id="SES40363.1"/>
    </source>
</evidence>
<evidence type="ECO:0008006" key="4">
    <source>
        <dbReference type="Google" id="ProtNLM"/>
    </source>
</evidence>
<evidence type="ECO:0000313" key="3">
    <source>
        <dbReference type="Proteomes" id="UP000199019"/>
    </source>
</evidence>
<dbReference type="Proteomes" id="UP000199019">
    <property type="component" value="Unassembled WGS sequence"/>
</dbReference>
<dbReference type="SUPFAM" id="SSF48452">
    <property type="entry name" value="TPR-like"/>
    <property type="match status" value="1"/>
</dbReference>
<reference evidence="3" key="1">
    <citation type="submission" date="2016-10" db="EMBL/GenBank/DDBJ databases">
        <authorList>
            <person name="Varghese N."/>
            <person name="Submissions S."/>
        </authorList>
    </citation>
    <scope>NUCLEOTIDE SEQUENCE [LARGE SCALE GENOMIC DNA]</scope>
    <source>
        <strain evidence="3">CGMCC 1.6963</strain>
    </source>
</reference>
<dbReference type="Gene3D" id="1.25.40.10">
    <property type="entry name" value="Tetratricopeptide repeat domain"/>
    <property type="match status" value="1"/>
</dbReference>